<dbReference type="AlphaFoldDB" id="A0A7S4S693"/>
<dbReference type="GO" id="GO:0051015">
    <property type="term" value="F:actin filament binding"/>
    <property type="evidence" value="ECO:0007669"/>
    <property type="project" value="TreeGrafter"/>
</dbReference>
<dbReference type="InterPro" id="IPR027417">
    <property type="entry name" value="P-loop_NTPase"/>
</dbReference>
<evidence type="ECO:0000313" key="9">
    <source>
        <dbReference type="EMBL" id="CAE4635977.1"/>
    </source>
</evidence>
<dbReference type="GO" id="GO:0007015">
    <property type="term" value="P:actin filament organization"/>
    <property type="evidence" value="ECO:0007669"/>
    <property type="project" value="TreeGrafter"/>
</dbReference>
<accession>A0A7S4S693</accession>
<evidence type="ECO:0000256" key="5">
    <source>
        <dbReference type="ARBA" id="ARBA00023203"/>
    </source>
</evidence>
<evidence type="ECO:0000256" key="7">
    <source>
        <dbReference type="SAM" id="MobiDB-lite"/>
    </source>
</evidence>
<keyword evidence="1" id="KW-0547">Nucleotide-binding</keyword>
<proteinExistence type="inferred from homology"/>
<dbReference type="GO" id="GO:0000146">
    <property type="term" value="F:microfilament motor activity"/>
    <property type="evidence" value="ECO:0007669"/>
    <property type="project" value="TreeGrafter"/>
</dbReference>
<evidence type="ECO:0000256" key="4">
    <source>
        <dbReference type="ARBA" id="ARBA00023175"/>
    </source>
</evidence>
<evidence type="ECO:0000256" key="1">
    <source>
        <dbReference type="ARBA" id="ARBA00022741"/>
    </source>
</evidence>
<evidence type="ECO:0000256" key="6">
    <source>
        <dbReference type="PROSITE-ProRule" id="PRU00782"/>
    </source>
</evidence>
<dbReference type="PROSITE" id="PS51456">
    <property type="entry name" value="MYOSIN_MOTOR"/>
    <property type="match status" value="1"/>
</dbReference>
<dbReference type="SUPFAM" id="SSF52540">
    <property type="entry name" value="P-loop containing nucleoside triphosphate hydrolases"/>
    <property type="match status" value="1"/>
</dbReference>
<keyword evidence="5 6" id="KW-0009">Actin-binding</keyword>
<sequence length="213" mass="24564">MSNERSTSSEEKDAAKDYSESLAILLPKPSSSTASFELKDAPPSPSRLEHRKYVFVHDKVYSWLPAKVVSYSSDSASAITSDDANATVTVRLRLPSDWKENTYHPPRSTLAKSSYTNESLMRTVNLKDYPDFHLPFQNVDSNGILEEKEDIGKMKYVHEASVLYNLRERHKKGFLYTRVGEILVAMNPYEWFMDLYTKEQKMFYAKTLLWKGR</sequence>
<dbReference type="GO" id="GO:0016459">
    <property type="term" value="C:myosin complex"/>
    <property type="evidence" value="ECO:0007669"/>
    <property type="project" value="UniProtKB-KW"/>
</dbReference>
<dbReference type="EMBL" id="HBNS01038518">
    <property type="protein sequence ID" value="CAE4635977.1"/>
    <property type="molecule type" value="Transcribed_RNA"/>
</dbReference>
<comment type="caution">
    <text evidence="6">Lacks conserved residue(s) required for the propagation of feature annotation.</text>
</comment>
<evidence type="ECO:0000259" key="8">
    <source>
        <dbReference type="PROSITE" id="PS51456"/>
    </source>
</evidence>
<dbReference type="PANTHER" id="PTHR13140:SF706">
    <property type="entry name" value="DILUTE CLASS UNCONVENTIONAL MYOSIN, ISOFORM C"/>
    <property type="match status" value="1"/>
</dbReference>
<keyword evidence="4" id="KW-0505">Motor protein</keyword>
<dbReference type="GO" id="GO:0005524">
    <property type="term" value="F:ATP binding"/>
    <property type="evidence" value="ECO:0007669"/>
    <property type="project" value="UniProtKB-KW"/>
</dbReference>
<reference evidence="9" key="1">
    <citation type="submission" date="2021-01" db="EMBL/GenBank/DDBJ databases">
        <authorList>
            <person name="Corre E."/>
            <person name="Pelletier E."/>
            <person name="Niang G."/>
            <person name="Scheremetjew M."/>
            <person name="Finn R."/>
            <person name="Kale V."/>
            <person name="Holt S."/>
            <person name="Cochrane G."/>
            <person name="Meng A."/>
            <person name="Brown T."/>
            <person name="Cohen L."/>
        </authorList>
    </citation>
    <scope>NUCLEOTIDE SEQUENCE</scope>
    <source>
        <strain evidence="9">GSO104</strain>
    </source>
</reference>
<evidence type="ECO:0000256" key="3">
    <source>
        <dbReference type="ARBA" id="ARBA00023123"/>
    </source>
</evidence>
<feature type="region of interest" description="Disordered" evidence="7">
    <location>
        <begin position="1"/>
        <end position="20"/>
    </location>
</feature>
<keyword evidence="2" id="KW-0067">ATP-binding</keyword>
<comment type="similarity">
    <text evidence="6">Belongs to the TRAFAC class myosin-kinesin ATPase superfamily. Myosin family.</text>
</comment>
<dbReference type="InterPro" id="IPR001609">
    <property type="entry name" value="Myosin_head_motor_dom-like"/>
</dbReference>
<keyword evidence="3 6" id="KW-0518">Myosin</keyword>
<dbReference type="Pfam" id="PF00063">
    <property type="entry name" value="Myosin_head"/>
    <property type="match status" value="1"/>
</dbReference>
<gene>
    <name evidence="9" type="ORF">DBRI00130_LOCUS30050</name>
</gene>
<name>A0A7S4S693_9STRA</name>
<dbReference type="GO" id="GO:0016020">
    <property type="term" value="C:membrane"/>
    <property type="evidence" value="ECO:0007669"/>
    <property type="project" value="TreeGrafter"/>
</dbReference>
<dbReference type="InterPro" id="IPR036961">
    <property type="entry name" value="Kinesin_motor_dom_sf"/>
</dbReference>
<organism evidence="9">
    <name type="scientific">Ditylum brightwellii</name>
    <dbReference type="NCBI Taxonomy" id="49249"/>
    <lineage>
        <taxon>Eukaryota</taxon>
        <taxon>Sar</taxon>
        <taxon>Stramenopiles</taxon>
        <taxon>Ochrophyta</taxon>
        <taxon>Bacillariophyta</taxon>
        <taxon>Mediophyceae</taxon>
        <taxon>Lithodesmiophycidae</taxon>
        <taxon>Lithodesmiales</taxon>
        <taxon>Lithodesmiaceae</taxon>
        <taxon>Ditylum</taxon>
    </lineage>
</organism>
<protein>
    <recommendedName>
        <fullName evidence="8">Myosin motor domain-containing protein</fullName>
    </recommendedName>
</protein>
<feature type="domain" description="Myosin motor" evidence="8">
    <location>
        <begin position="146"/>
        <end position="213"/>
    </location>
</feature>
<dbReference type="Gene3D" id="3.40.850.10">
    <property type="entry name" value="Kinesin motor domain"/>
    <property type="match status" value="1"/>
</dbReference>
<dbReference type="GO" id="GO:0005737">
    <property type="term" value="C:cytoplasm"/>
    <property type="evidence" value="ECO:0007669"/>
    <property type="project" value="TreeGrafter"/>
</dbReference>
<evidence type="ECO:0000256" key="2">
    <source>
        <dbReference type="ARBA" id="ARBA00022840"/>
    </source>
</evidence>
<feature type="compositionally biased region" description="Basic and acidic residues" evidence="7">
    <location>
        <begin position="7"/>
        <end position="19"/>
    </location>
</feature>
<dbReference type="PANTHER" id="PTHR13140">
    <property type="entry name" value="MYOSIN"/>
    <property type="match status" value="1"/>
</dbReference>